<dbReference type="InterPro" id="IPR051683">
    <property type="entry name" value="Enoyl-CoA_Hydratase/Isomerase"/>
</dbReference>
<evidence type="ECO:0000313" key="2">
    <source>
        <dbReference type="EMBL" id="SHN39621.1"/>
    </source>
</evidence>
<dbReference type="OrthoDB" id="370015at2"/>
<dbReference type="Proteomes" id="UP000184440">
    <property type="component" value="Unassembled WGS sequence"/>
</dbReference>
<dbReference type="InterPro" id="IPR001753">
    <property type="entry name" value="Enoyl-CoA_hydra/iso"/>
</dbReference>
<dbReference type="PANTHER" id="PTHR42964:SF1">
    <property type="entry name" value="POLYKETIDE BIOSYNTHESIS ENOYL-COA HYDRATASE PKSH-RELATED"/>
    <property type="match status" value="1"/>
</dbReference>
<dbReference type="AlphaFoldDB" id="A0A1M7R3M9"/>
<dbReference type="Gene3D" id="1.10.12.10">
    <property type="entry name" value="Lyase 2-enoyl-coa Hydratase, Chain A, domain 2"/>
    <property type="match status" value="1"/>
</dbReference>
<dbReference type="InterPro" id="IPR029045">
    <property type="entry name" value="ClpP/crotonase-like_dom_sf"/>
</dbReference>
<protein>
    <submittedName>
        <fullName evidence="2">Enoyl-CoA hydratase</fullName>
    </submittedName>
</protein>
<dbReference type="CDD" id="cd06558">
    <property type="entry name" value="crotonase-like"/>
    <property type="match status" value="1"/>
</dbReference>
<reference evidence="2 3" key="1">
    <citation type="submission" date="2016-11" db="EMBL/GenBank/DDBJ databases">
        <authorList>
            <person name="Jaros S."/>
            <person name="Januszkiewicz K."/>
            <person name="Wedrychowicz H."/>
        </authorList>
    </citation>
    <scope>NUCLEOTIDE SEQUENCE [LARGE SCALE GENOMIC DNA]</scope>
    <source>
        <strain evidence="2 3">DSM 46144</strain>
    </source>
</reference>
<dbReference type="Pfam" id="PF00378">
    <property type="entry name" value="ECH_1"/>
    <property type="match status" value="1"/>
</dbReference>
<proteinExistence type="inferred from homology"/>
<name>A0A1M7R3M9_9ACTN</name>
<dbReference type="Gene3D" id="3.90.226.10">
    <property type="entry name" value="2-enoyl-CoA Hydratase, Chain A, domain 1"/>
    <property type="match status" value="1"/>
</dbReference>
<dbReference type="EMBL" id="FRCS01000006">
    <property type="protein sequence ID" value="SHN39621.1"/>
    <property type="molecule type" value="Genomic_DNA"/>
</dbReference>
<dbReference type="SUPFAM" id="SSF52096">
    <property type="entry name" value="ClpP/crotonase"/>
    <property type="match status" value="1"/>
</dbReference>
<evidence type="ECO:0000256" key="1">
    <source>
        <dbReference type="ARBA" id="ARBA00005254"/>
    </source>
</evidence>
<accession>A0A1M7R3M9</accession>
<dbReference type="NCBIfam" id="NF005879">
    <property type="entry name" value="PRK07827.1"/>
    <property type="match status" value="1"/>
</dbReference>
<dbReference type="RefSeq" id="WP_073259672.1">
    <property type="nucleotide sequence ID" value="NZ_FRCS01000006.1"/>
</dbReference>
<evidence type="ECO:0000313" key="3">
    <source>
        <dbReference type="Proteomes" id="UP000184440"/>
    </source>
</evidence>
<dbReference type="STRING" id="134849.SAMN05443668_106324"/>
<keyword evidence="3" id="KW-1185">Reference proteome</keyword>
<dbReference type="GO" id="GO:0003824">
    <property type="term" value="F:catalytic activity"/>
    <property type="evidence" value="ECO:0007669"/>
    <property type="project" value="UniProtKB-ARBA"/>
</dbReference>
<sequence>MSLVDYRFDRAIATITLNSPANRNALSAQVVHELSTHLKRARADPEVRALVLTHAGSTFCAGADLKEQASEGGPQAGSERLLALLRQLVEIPKPVVARIDGHVRAGGIGIVGACDIVIVSSKATFAFTEVRLGVAAALISMTTLTRMSERDAARYLLTGDLFDASVAATSGLITAATDDLEREITAIADSLRHASPQALAATKSLITRPVLRRLDADGEDMQRLSARLFASEEAQEGIASFREKRPARWVC</sequence>
<dbReference type="InterPro" id="IPR014748">
    <property type="entry name" value="Enoyl-CoA_hydra_C"/>
</dbReference>
<comment type="similarity">
    <text evidence="1">Belongs to the enoyl-CoA hydratase/isomerase family.</text>
</comment>
<gene>
    <name evidence="2" type="ORF">SAMN05443668_106324</name>
</gene>
<organism evidence="2 3">
    <name type="scientific">Cryptosporangium aurantiacum</name>
    <dbReference type="NCBI Taxonomy" id="134849"/>
    <lineage>
        <taxon>Bacteria</taxon>
        <taxon>Bacillati</taxon>
        <taxon>Actinomycetota</taxon>
        <taxon>Actinomycetes</taxon>
        <taxon>Cryptosporangiales</taxon>
        <taxon>Cryptosporangiaceae</taxon>
        <taxon>Cryptosporangium</taxon>
    </lineage>
</organism>
<dbReference type="PANTHER" id="PTHR42964">
    <property type="entry name" value="ENOYL-COA HYDRATASE"/>
    <property type="match status" value="1"/>
</dbReference>